<feature type="domain" description="Glycine-rich" evidence="2">
    <location>
        <begin position="44"/>
        <end position="296"/>
    </location>
</feature>
<dbReference type="NCBIfam" id="NF033708">
    <property type="entry name" value="T9SS_Cterm_ChiA"/>
    <property type="match status" value="1"/>
</dbReference>
<accession>A0ABW8XQV8</accession>
<protein>
    <submittedName>
        <fullName evidence="3">T9SS sorting signal type C domain-containing protein</fullName>
    </submittedName>
</protein>
<evidence type="ECO:0000259" key="2">
    <source>
        <dbReference type="Pfam" id="PF21722"/>
    </source>
</evidence>
<organism evidence="3 4">
    <name type="scientific">Flavobacterium plantiphilum</name>
    <dbReference type="NCBI Taxonomy" id="3163297"/>
    <lineage>
        <taxon>Bacteria</taxon>
        <taxon>Pseudomonadati</taxon>
        <taxon>Bacteroidota</taxon>
        <taxon>Flavobacteriia</taxon>
        <taxon>Flavobacteriales</taxon>
        <taxon>Flavobacteriaceae</taxon>
        <taxon>Flavobacterium</taxon>
    </lineage>
</organism>
<proteinExistence type="predicted"/>
<dbReference type="InterPro" id="IPR049304">
    <property type="entry name" value="Gly_rich_dom"/>
</dbReference>
<feature type="signal peptide" evidence="1">
    <location>
        <begin position="1"/>
        <end position="34"/>
    </location>
</feature>
<evidence type="ECO:0000313" key="3">
    <source>
        <dbReference type="EMBL" id="MFL9830256.1"/>
    </source>
</evidence>
<dbReference type="Proteomes" id="UP001629260">
    <property type="component" value="Unassembled WGS sequence"/>
</dbReference>
<feature type="chain" id="PRO_5045892155" evidence="1">
    <location>
        <begin position="35"/>
        <end position="1057"/>
    </location>
</feature>
<keyword evidence="4" id="KW-1185">Reference proteome</keyword>
<keyword evidence="1" id="KW-0732">Signal</keyword>
<evidence type="ECO:0000313" key="4">
    <source>
        <dbReference type="Proteomes" id="UP001629260"/>
    </source>
</evidence>
<dbReference type="EMBL" id="JBELQA010000002">
    <property type="protein sequence ID" value="MFL9830256.1"/>
    <property type="molecule type" value="Genomic_DNA"/>
</dbReference>
<dbReference type="Pfam" id="PF21722">
    <property type="entry name" value="Gly_rich_2"/>
    <property type="match status" value="1"/>
</dbReference>
<gene>
    <name evidence="3" type="ORF">ABS764_05260</name>
</gene>
<comment type="caution">
    <text evidence="3">The sequence shown here is derived from an EMBL/GenBank/DDBJ whole genome shotgun (WGS) entry which is preliminary data.</text>
</comment>
<name>A0ABW8XQV8_9FLAO</name>
<dbReference type="RefSeq" id="WP_408080694.1">
    <property type="nucleotide sequence ID" value="NZ_JBELQA010000002.1"/>
</dbReference>
<sequence length="1057" mass="109643">MNKNYFTSFVPINSLKTCCFLLVICFLLSVSIAAQTTKTLMSSGTLEIPAGVTSLSVQAWGAGGGGGGADKLVGLVSLLAAGGGGGGGAFNTGNVNVGTSPNNVRVNYVVGIGGAGEISPTNRNGAPGGASTFPSSTVPAFLYTSVVANGGTGGNKGGVNLTTLVGDGGAGGVGLYSGGKGNSASLLNLGLTLVSGGGGGGAGSNGNGLNSTNGVLSRAGGAGGAGTSVDEMGGSGADGLVGQINVLGAITLGGTSNGEDGFAPGGGGGGGAILLNVLGSGIRGGKGGDGQIKVTYTCPTYSITSLSADADCEQSRTITLHSTPEGLPIGTYTVTYTIDGGVVPPPPATMVVGTAGTGTIEVQELRTVGVTTVTITHLSSVDCSTAVNASIIFDRPAVPVQGTITHPTCAEPTGSVELSGLPDGSWTINPGEYAGTGSTATISGLASGTQSFVVSKGDCSSQTVSVPFTVVINDPPPVRTWEDGEWDEVPTLENKVIFASNYDEDADVQACSCKVNTGAYVVFKTGRYLQIRNELVVDDGGSLTFENNASLVQMNDAAVNLDSGNIIYKRHTMPVKRYDFTYWSSPVAGQMMKALSPHTLFDKYYSYDPVMGWEIEYNGGVLPMVAGNGYIIRAPQTFSITDAAIDASPVFEGKPNNGEFTKNIAGNRVHLLGNPYPSALDADAFLTANMDIDPVTGDNNGPLDGTLYFWTHNSPPSDNADPFLGNDNAPANDPAIYNYTTSDYAGYNLTGGVGTAATVDSDANDPNDNNNLSVPTGLIAAAQGFFAPASATGGDIVFNNSMRFTINEEEEEEVMDNSQFFKLGKSGKSTVKIEKNRLWLNLTNAEGAFKQTLIGYITGATNDYEGRFDGVSYDGNQFVDFYSVNQDVNLAIQGRALPFQEQDSVALGYKSTIKGDFKISIDHSDGVLASQKVFLEDKLLAVLHDLKEPYSFTTEKGIFNNRFILRYQDKDALTEDVSDMAVEGVVISNQNKVITINTSDEIIKTIYVYDFSGSLIYSDTEVNLETVTISNISGVHQVLIVKAVLENGKTAVKKIIY</sequence>
<reference evidence="3 4" key="1">
    <citation type="submission" date="2024-06" db="EMBL/GenBank/DDBJ databases">
        <authorList>
            <person name="Kaempfer P."/>
            <person name="Viver T."/>
        </authorList>
    </citation>
    <scope>NUCLEOTIDE SEQUENCE [LARGE SCALE GENOMIC DNA]</scope>
    <source>
        <strain evidence="3 4">ST-87</strain>
    </source>
</reference>
<evidence type="ECO:0000256" key="1">
    <source>
        <dbReference type="SAM" id="SignalP"/>
    </source>
</evidence>